<dbReference type="EC" id="3.2.1.39" evidence="3"/>
<feature type="chain" id="PRO_5006058569" description="glucan endo-1,3-beta-D-glucosidase" evidence="14">
    <location>
        <begin position="23"/>
        <end position="438"/>
    </location>
</feature>
<evidence type="ECO:0000313" key="17">
    <source>
        <dbReference type="Proteomes" id="UP000054928"/>
    </source>
</evidence>
<evidence type="ECO:0000313" key="16">
    <source>
        <dbReference type="EMBL" id="CEG38542.1"/>
    </source>
</evidence>
<dbReference type="InterPro" id="IPR035992">
    <property type="entry name" value="Ricin_B-like_lectins"/>
</dbReference>
<evidence type="ECO:0000256" key="1">
    <source>
        <dbReference type="ARBA" id="ARBA00000382"/>
    </source>
</evidence>
<evidence type="ECO:0000256" key="10">
    <source>
        <dbReference type="ARBA" id="ARBA00023326"/>
    </source>
</evidence>
<dbReference type="SMART" id="SM00458">
    <property type="entry name" value="RICIN"/>
    <property type="match status" value="1"/>
</dbReference>
<dbReference type="RefSeq" id="XP_024574911.1">
    <property type="nucleotide sequence ID" value="XM_024723989.1"/>
</dbReference>
<dbReference type="AlphaFoldDB" id="A0A0P1ACT1"/>
<keyword evidence="9" id="KW-0961">Cell wall biogenesis/degradation</keyword>
<dbReference type="InterPro" id="IPR000772">
    <property type="entry name" value="Ricin_B_lectin"/>
</dbReference>
<dbReference type="EMBL" id="CCYD01000322">
    <property type="protein sequence ID" value="CEG38542.1"/>
    <property type="molecule type" value="Genomic_DNA"/>
</dbReference>
<keyword evidence="4" id="KW-1003">Cell membrane</keyword>
<dbReference type="GO" id="GO:0005886">
    <property type="term" value="C:plasma membrane"/>
    <property type="evidence" value="ECO:0007669"/>
    <property type="project" value="UniProtKB-SubCell"/>
</dbReference>
<dbReference type="Pfam" id="PF00652">
    <property type="entry name" value="Ricin_B_lectin"/>
    <property type="match status" value="1"/>
</dbReference>
<keyword evidence="7" id="KW-0325">Glycoprotein</keyword>
<protein>
    <recommendedName>
        <fullName evidence="3">glucan endo-1,3-beta-D-glucosidase</fullName>
        <ecNumber evidence="3">3.2.1.39</ecNumber>
    </recommendedName>
    <alternativeName>
        <fullName evidence="13">Endo-1,3-beta-glucanase btgC</fullName>
    </alternativeName>
    <alternativeName>
        <fullName evidence="12">Laminarinase btgC</fullName>
    </alternativeName>
</protein>
<evidence type="ECO:0000256" key="7">
    <source>
        <dbReference type="ARBA" id="ARBA00023180"/>
    </source>
</evidence>
<dbReference type="InterPro" id="IPR050732">
    <property type="entry name" value="Beta-glucan_modifiers"/>
</dbReference>
<dbReference type="PROSITE" id="PS50231">
    <property type="entry name" value="RICIN_B_LECTIN"/>
    <property type="match status" value="1"/>
</dbReference>
<evidence type="ECO:0000256" key="4">
    <source>
        <dbReference type="ARBA" id="ARBA00022475"/>
    </source>
</evidence>
<evidence type="ECO:0000256" key="2">
    <source>
        <dbReference type="ARBA" id="ARBA00004236"/>
    </source>
</evidence>
<evidence type="ECO:0000256" key="9">
    <source>
        <dbReference type="ARBA" id="ARBA00023316"/>
    </source>
</evidence>
<reference evidence="17" key="1">
    <citation type="submission" date="2014-09" db="EMBL/GenBank/DDBJ databases">
        <authorList>
            <person name="Sharma Rahul"/>
            <person name="Thines Marco"/>
        </authorList>
    </citation>
    <scope>NUCLEOTIDE SEQUENCE [LARGE SCALE GENOMIC DNA]</scope>
</reference>
<dbReference type="PANTHER" id="PTHR16631">
    <property type="entry name" value="GLUCAN 1,3-BETA-GLUCOSIDASE"/>
    <property type="match status" value="1"/>
</dbReference>
<dbReference type="Gene3D" id="2.80.10.50">
    <property type="match status" value="1"/>
</dbReference>
<keyword evidence="8" id="KW-0119">Carbohydrate metabolism</keyword>
<dbReference type="Gene3D" id="3.20.20.80">
    <property type="entry name" value="Glycosidases"/>
    <property type="match status" value="1"/>
</dbReference>
<evidence type="ECO:0000256" key="6">
    <source>
        <dbReference type="ARBA" id="ARBA00023136"/>
    </source>
</evidence>
<evidence type="ECO:0000256" key="12">
    <source>
        <dbReference type="ARBA" id="ARBA00042373"/>
    </source>
</evidence>
<keyword evidence="5" id="KW-0378">Hydrolase</keyword>
<dbReference type="SUPFAM" id="SSF51445">
    <property type="entry name" value="(Trans)glycosidases"/>
    <property type="match status" value="1"/>
</dbReference>
<dbReference type="Proteomes" id="UP000054928">
    <property type="component" value="Unassembled WGS sequence"/>
</dbReference>
<dbReference type="PANTHER" id="PTHR16631:SF17">
    <property type="entry name" value="GLUCAN ENDO-1,3-BETA-GLUCOSIDASE BTGC"/>
    <property type="match status" value="1"/>
</dbReference>
<dbReference type="STRING" id="4781.A0A0P1ACT1"/>
<comment type="function">
    <text evidence="11">Glucanases play a role in cell expansion during growth, in cell-cell fusion during mating, and in spore release during sporulation. This enzyme may be involved in beta-glucan degradation. Active on laminarin and lichenan.</text>
</comment>
<dbReference type="GeneID" id="36403663"/>
<evidence type="ECO:0000256" key="14">
    <source>
        <dbReference type="SAM" id="SignalP"/>
    </source>
</evidence>
<evidence type="ECO:0000256" key="5">
    <source>
        <dbReference type="ARBA" id="ARBA00022801"/>
    </source>
</evidence>
<dbReference type="SUPFAM" id="SSF50370">
    <property type="entry name" value="Ricin B-like lectins"/>
    <property type="match status" value="1"/>
</dbReference>
<comment type="subcellular location">
    <subcellularLocation>
        <location evidence="2">Cell membrane</location>
    </subcellularLocation>
</comment>
<dbReference type="GO" id="GO:0071555">
    <property type="term" value="P:cell wall organization"/>
    <property type="evidence" value="ECO:0007669"/>
    <property type="project" value="UniProtKB-KW"/>
</dbReference>
<keyword evidence="6" id="KW-0472">Membrane</keyword>
<keyword evidence="14" id="KW-0732">Signal</keyword>
<dbReference type="GO" id="GO:0030246">
    <property type="term" value="F:carbohydrate binding"/>
    <property type="evidence" value="ECO:0007669"/>
    <property type="project" value="UniProtKB-KW"/>
</dbReference>
<name>A0A0P1ACT1_PLAHL</name>
<evidence type="ECO:0000256" key="3">
    <source>
        <dbReference type="ARBA" id="ARBA00012780"/>
    </source>
</evidence>
<dbReference type="OrthoDB" id="77201at2759"/>
<keyword evidence="16" id="KW-0430">Lectin</keyword>
<proteinExistence type="predicted"/>
<feature type="signal peptide" evidence="14">
    <location>
        <begin position="1"/>
        <end position="22"/>
    </location>
</feature>
<comment type="catalytic activity">
    <reaction evidence="1">
        <text>Hydrolysis of (1-&gt;3)-beta-D-glucosidic linkages in (1-&gt;3)-beta-D-glucans.</text>
        <dbReference type="EC" id="3.2.1.39"/>
    </reaction>
</comment>
<organism evidence="16 17">
    <name type="scientific">Plasmopara halstedii</name>
    <name type="common">Downy mildew of sunflower</name>
    <dbReference type="NCBI Taxonomy" id="4781"/>
    <lineage>
        <taxon>Eukaryota</taxon>
        <taxon>Sar</taxon>
        <taxon>Stramenopiles</taxon>
        <taxon>Oomycota</taxon>
        <taxon>Peronosporomycetes</taxon>
        <taxon>Peronosporales</taxon>
        <taxon>Peronosporaceae</taxon>
        <taxon>Plasmopara</taxon>
    </lineage>
</organism>
<evidence type="ECO:0000256" key="13">
    <source>
        <dbReference type="ARBA" id="ARBA00043078"/>
    </source>
</evidence>
<dbReference type="GO" id="GO:0042973">
    <property type="term" value="F:glucan endo-1,3-beta-D-glucosidase activity"/>
    <property type="evidence" value="ECO:0007669"/>
    <property type="project" value="UniProtKB-EC"/>
</dbReference>
<evidence type="ECO:0000259" key="15">
    <source>
        <dbReference type="SMART" id="SM00458"/>
    </source>
</evidence>
<dbReference type="GO" id="GO:0000272">
    <property type="term" value="P:polysaccharide catabolic process"/>
    <property type="evidence" value="ECO:0007669"/>
    <property type="project" value="UniProtKB-KW"/>
</dbReference>
<accession>A0A0P1ACT1</accession>
<feature type="domain" description="Ricin B lectin" evidence="15">
    <location>
        <begin position="307"/>
        <end position="433"/>
    </location>
</feature>
<evidence type="ECO:0000256" key="8">
    <source>
        <dbReference type="ARBA" id="ARBA00023277"/>
    </source>
</evidence>
<evidence type="ECO:0000256" key="11">
    <source>
        <dbReference type="ARBA" id="ARBA00037649"/>
    </source>
</evidence>
<keyword evidence="17" id="KW-1185">Reference proteome</keyword>
<sequence length="438" mass="49299">MKLLVPTIFATLVFALNEGAHALNVKMPGIVYTSRNSMTRVNDPDYCKPVAEVEQDMLTLAGIAEKVRITSLIDCNQSEIVLPAAKKANLKVMLGIWTSDGNDNERFVKEKAKLGSLIDMGLYDDNVVGLCVGNEAVHRGEIPVTTAISYLNEIREVIRGRGYQTPLTVADSSDVLENSAELMDAVDFFAVNIMPDTTVHDADNYMLNQIRTLRGYALARNKTITITQTGWNSRVSTGVQSESQSKYFTELYQITRLIDIEFYWYTAFAPRTGMSHGYNEVELWYGLFNRDGKMENSFQQLNITLLEPYYIRQTKSNLFLSESDREVFMFDKTGGWKIEDEQLWLIDTTNNAIKSLNSAMCLSGISTSQTTSLIESRTCWYPSSVQMWSFDNSTGLLQQLDVKHCLHVQPNEPYSLSLVPCVPGDDNQQWTLVPRGSA</sequence>
<dbReference type="InterPro" id="IPR017853">
    <property type="entry name" value="GH"/>
</dbReference>
<keyword evidence="10" id="KW-0624">Polysaccharide degradation</keyword>